<feature type="transmembrane region" description="Helical" evidence="15">
    <location>
        <begin position="193"/>
        <end position="213"/>
    </location>
</feature>
<dbReference type="AlphaFoldDB" id="A0A1V9YBZ8"/>
<evidence type="ECO:0000313" key="19">
    <source>
        <dbReference type="Proteomes" id="UP000243579"/>
    </source>
</evidence>
<keyword evidence="10 15" id="KW-0472">Membrane</keyword>
<evidence type="ECO:0000256" key="8">
    <source>
        <dbReference type="ARBA" id="ARBA00022989"/>
    </source>
</evidence>
<keyword evidence="19" id="KW-1185">Reference proteome</keyword>
<keyword evidence="11" id="KW-1015">Disulfide bond</keyword>
<evidence type="ECO:0000256" key="1">
    <source>
        <dbReference type="ARBA" id="ARBA00004107"/>
    </source>
</evidence>
<evidence type="ECO:0000256" key="15">
    <source>
        <dbReference type="SAM" id="Phobius"/>
    </source>
</evidence>
<evidence type="ECO:0000256" key="2">
    <source>
        <dbReference type="ARBA" id="ARBA00004155"/>
    </source>
</evidence>
<dbReference type="GO" id="GO:0031902">
    <property type="term" value="C:late endosome membrane"/>
    <property type="evidence" value="ECO:0007669"/>
    <property type="project" value="UniProtKB-SubCell"/>
</dbReference>
<comment type="caution">
    <text evidence="18">The sequence shown here is derived from an EMBL/GenBank/DDBJ whole genome shotgun (WGS) entry which is preliminary data.</text>
</comment>
<dbReference type="STRING" id="1202772.A0A1V9YBZ8"/>
<evidence type="ECO:0000256" key="5">
    <source>
        <dbReference type="ARBA" id="ARBA00022723"/>
    </source>
</evidence>
<keyword evidence="4 15" id="KW-0812">Transmembrane</keyword>
<accession>A0A1V9YBZ8</accession>
<dbReference type="Pfam" id="PF01490">
    <property type="entry name" value="Aa_trans"/>
    <property type="match status" value="1"/>
</dbReference>
<evidence type="ECO:0000256" key="14">
    <source>
        <dbReference type="ARBA" id="ARBA00038442"/>
    </source>
</evidence>
<dbReference type="PANTHER" id="PTHR22950:SF244">
    <property type="entry name" value="NEUTRAL AMINO ACID TRANSPORTER 9"/>
    <property type="match status" value="1"/>
</dbReference>
<feature type="transmembrane region" description="Helical" evidence="15">
    <location>
        <begin position="304"/>
        <end position="325"/>
    </location>
</feature>
<evidence type="ECO:0000256" key="12">
    <source>
        <dbReference type="ARBA" id="ARBA00023180"/>
    </source>
</evidence>
<feature type="transmembrane region" description="Helical" evidence="15">
    <location>
        <begin position="120"/>
        <end position="142"/>
    </location>
</feature>
<evidence type="ECO:0000256" key="11">
    <source>
        <dbReference type="ARBA" id="ARBA00023157"/>
    </source>
</evidence>
<feature type="transmembrane region" description="Helical" evidence="15">
    <location>
        <begin position="148"/>
        <end position="172"/>
    </location>
</feature>
<sequence>MIFMANPMGSFHFVFVTIFSAMDIAVEQEEERSLETPLLEEDQRVPWEPPRSDPMHSKMNYFRRLQQDWVRVSPPTKPMSPLTSYPPSHILPPAVFVRGDAKEVAFHTTYDPPRVVYQSAWSTIFSIWNTMIGSTLVALPYGFSCSGILLGIGIVILMGVICCHTCHLVVAYGKDFKDFGELTQYHFGRRVQLMATGVSLFVLVGACIAYHVLMKQCAFSVVSAVLSWTGRADLEAHWTPSAAAIAILLLFPLANLKEFSTLVLLNSFGIPFVLFTIAFIVYHGVDTLAHEPLDDITIGGKSSFGVLGGIVTLSFFIHNAIQPIVRDSNPRHHRRQVSIAYALVGLSYTAVGALGYVGFPHNHVQQNFLDAFPIGDVFAFSARASLLMQLATVYPLVLLIVRTQLFGLLFQTPWPGAWRVMGLNAAVMTLSTMFAVYYPNVGDVLRFTGAIGGFVLIFCVPIGIHLVSLRAKRQLTKRSLVAHCTMVWIGLVLLILQFVPIH</sequence>
<keyword evidence="6" id="KW-0967">Endosome</keyword>
<evidence type="ECO:0000256" key="3">
    <source>
        <dbReference type="ARBA" id="ARBA00022448"/>
    </source>
</evidence>
<feature type="transmembrane region" description="Helical" evidence="15">
    <location>
        <begin position="480"/>
        <end position="499"/>
    </location>
</feature>
<keyword evidence="3" id="KW-0813">Transport</keyword>
<feature type="domain" description="Amino acid transporter transmembrane" evidence="17">
    <location>
        <begin position="119"/>
        <end position="496"/>
    </location>
</feature>
<protein>
    <recommendedName>
        <fullName evidence="17">Amino acid transporter transmembrane domain-containing protein</fullName>
    </recommendedName>
</protein>
<evidence type="ECO:0000259" key="17">
    <source>
        <dbReference type="Pfam" id="PF01490"/>
    </source>
</evidence>
<evidence type="ECO:0000256" key="9">
    <source>
        <dbReference type="ARBA" id="ARBA00023053"/>
    </source>
</evidence>
<keyword evidence="13" id="KW-0458">Lysosome</keyword>
<evidence type="ECO:0000256" key="16">
    <source>
        <dbReference type="SAM" id="SignalP"/>
    </source>
</evidence>
<comment type="subcellular location">
    <subcellularLocation>
        <location evidence="1">Late endosome membrane</location>
        <topology evidence="1">Multi-pass membrane protein</topology>
    </subcellularLocation>
    <subcellularLocation>
        <location evidence="2">Lysosome membrane</location>
        <topology evidence="2">Multi-pass membrane protein</topology>
    </subcellularLocation>
</comment>
<feature type="transmembrane region" description="Helical" evidence="15">
    <location>
        <begin position="377"/>
        <end position="401"/>
    </location>
</feature>
<keyword evidence="12" id="KW-0325">Glycoprotein</keyword>
<feature type="transmembrane region" description="Helical" evidence="15">
    <location>
        <begin position="238"/>
        <end position="256"/>
    </location>
</feature>
<gene>
    <name evidence="18" type="ORF">ACHHYP_14930</name>
</gene>
<keyword evidence="7" id="KW-0029">Amino-acid transport</keyword>
<reference evidence="18 19" key="1">
    <citation type="journal article" date="2014" name="Genome Biol. Evol.">
        <title>The secreted proteins of Achlya hypogyna and Thraustotheca clavata identify the ancestral oomycete secretome and reveal gene acquisitions by horizontal gene transfer.</title>
        <authorList>
            <person name="Misner I."/>
            <person name="Blouin N."/>
            <person name="Leonard G."/>
            <person name="Richards T.A."/>
            <person name="Lane C.E."/>
        </authorList>
    </citation>
    <scope>NUCLEOTIDE SEQUENCE [LARGE SCALE GENOMIC DNA]</scope>
    <source>
        <strain evidence="18 19">ATCC 48635</strain>
    </source>
</reference>
<feature type="chain" id="PRO_5012528948" description="Amino acid transporter transmembrane domain-containing protein" evidence="16">
    <location>
        <begin position="29"/>
        <end position="502"/>
    </location>
</feature>
<dbReference type="GO" id="GO:0015179">
    <property type="term" value="F:L-amino acid transmembrane transporter activity"/>
    <property type="evidence" value="ECO:0007669"/>
    <property type="project" value="TreeGrafter"/>
</dbReference>
<evidence type="ECO:0000256" key="4">
    <source>
        <dbReference type="ARBA" id="ARBA00022692"/>
    </source>
</evidence>
<evidence type="ECO:0000256" key="13">
    <source>
        <dbReference type="ARBA" id="ARBA00023228"/>
    </source>
</evidence>
<comment type="similarity">
    <text evidence="14">Belongs to the amino acid/polyamine transporter 2 family. SLC38A9 subfamily.</text>
</comment>
<dbReference type="OrthoDB" id="294730at2759"/>
<feature type="transmembrane region" description="Helical" evidence="15">
    <location>
        <begin position="337"/>
        <end position="357"/>
    </location>
</feature>
<keyword evidence="8 15" id="KW-1133">Transmembrane helix</keyword>
<evidence type="ECO:0000256" key="6">
    <source>
        <dbReference type="ARBA" id="ARBA00022753"/>
    </source>
</evidence>
<organism evidence="18 19">
    <name type="scientific">Achlya hypogyna</name>
    <name type="common">Oomycete</name>
    <name type="synonym">Protoachlya hypogyna</name>
    <dbReference type="NCBI Taxonomy" id="1202772"/>
    <lineage>
        <taxon>Eukaryota</taxon>
        <taxon>Sar</taxon>
        <taxon>Stramenopiles</taxon>
        <taxon>Oomycota</taxon>
        <taxon>Saprolegniomycetes</taxon>
        <taxon>Saprolegniales</taxon>
        <taxon>Achlyaceae</taxon>
        <taxon>Achlya</taxon>
    </lineage>
</organism>
<feature type="signal peptide" evidence="16">
    <location>
        <begin position="1"/>
        <end position="28"/>
    </location>
</feature>
<feature type="transmembrane region" description="Helical" evidence="15">
    <location>
        <begin position="444"/>
        <end position="468"/>
    </location>
</feature>
<dbReference type="EMBL" id="JNBR01002250">
    <property type="protein sequence ID" value="OQR83241.1"/>
    <property type="molecule type" value="Genomic_DNA"/>
</dbReference>
<dbReference type="PANTHER" id="PTHR22950">
    <property type="entry name" value="AMINO ACID TRANSPORTER"/>
    <property type="match status" value="1"/>
</dbReference>
<dbReference type="GO" id="GO:0005765">
    <property type="term" value="C:lysosomal membrane"/>
    <property type="evidence" value="ECO:0007669"/>
    <property type="project" value="UniProtKB-SubCell"/>
</dbReference>
<dbReference type="GO" id="GO:0046872">
    <property type="term" value="F:metal ion binding"/>
    <property type="evidence" value="ECO:0007669"/>
    <property type="project" value="UniProtKB-KW"/>
</dbReference>
<keyword evidence="5" id="KW-0479">Metal-binding</keyword>
<dbReference type="InterPro" id="IPR013057">
    <property type="entry name" value="AA_transpt_TM"/>
</dbReference>
<feature type="transmembrane region" description="Helical" evidence="15">
    <location>
        <begin position="421"/>
        <end position="438"/>
    </location>
</feature>
<evidence type="ECO:0000313" key="18">
    <source>
        <dbReference type="EMBL" id="OQR83241.1"/>
    </source>
</evidence>
<evidence type="ECO:0000256" key="7">
    <source>
        <dbReference type="ARBA" id="ARBA00022970"/>
    </source>
</evidence>
<evidence type="ECO:0000256" key="10">
    <source>
        <dbReference type="ARBA" id="ARBA00023136"/>
    </source>
</evidence>
<dbReference type="Proteomes" id="UP000243579">
    <property type="component" value="Unassembled WGS sequence"/>
</dbReference>
<feature type="transmembrane region" description="Helical" evidence="15">
    <location>
        <begin position="263"/>
        <end position="284"/>
    </location>
</feature>
<keyword evidence="16" id="KW-0732">Signal</keyword>
<proteinExistence type="inferred from homology"/>
<name>A0A1V9YBZ8_ACHHY</name>
<keyword evidence="9" id="KW-0915">Sodium</keyword>